<dbReference type="EMBL" id="BKCJ010001515">
    <property type="protein sequence ID" value="GEU42033.1"/>
    <property type="molecule type" value="Genomic_DNA"/>
</dbReference>
<gene>
    <name evidence="2" type="ORF">Tci_014011</name>
</gene>
<reference evidence="2" key="1">
    <citation type="journal article" date="2019" name="Sci. Rep.">
        <title>Draft genome of Tanacetum cinerariifolium, the natural source of mosquito coil.</title>
        <authorList>
            <person name="Yamashiro T."/>
            <person name="Shiraishi A."/>
            <person name="Satake H."/>
            <person name="Nakayama K."/>
        </authorList>
    </citation>
    <scope>NUCLEOTIDE SEQUENCE</scope>
</reference>
<comment type="caution">
    <text evidence="2">The sequence shown here is derived from an EMBL/GenBank/DDBJ whole genome shotgun (WGS) entry which is preliminary data.</text>
</comment>
<sequence length="303" mass="34168">MAGELSEMMRKINVNEAEEEIVVFDGDNGNNDSQSCLKRTILGREHTDRPYKFQRMKKALSAAWRPRLQNAMVRVHIQYDRLPNFCYWCGLLGHTEKERLTKPIEINWKTFKDWPFHENLRASNSREDVSFRVASPLSHLTSSNNQRTSKIAIEGTGKGLSMQEMIVHNGRVERKNSVSGVTTNSNPTSTLNIMGQKELKTSNGAGLELDTGRNLECSLNKSIKAEADVENTILSKSWKRRTQEEIHTKSTSGTRSISIVGKISMEELDNGDQMDVDIVKNPKEVGEHNLTTTSVAAQHRLGQ</sequence>
<keyword evidence="2" id="KW-0808">Transferase</keyword>
<name>A0A6L2JYB7_TANCI</name>
<evidence type="ECO:0000313" key="2">
    <source>
        <dbReference type="EMBL" id="GEU42033.1"/>
    </source>
</evidence>
<keyword evidence="2" id="KW-0695">RNA-directed DNA polymerase</keyword>
<dbReference type="GO" id="GO:0003964">
    <property type="term" value="F:RNA-directed DNA polymerase activity"/>
    <property type="evidence" value="ECO:0007669"/>
    <property type="project" value="UniProtKB-KW"/>
</dbReference>
<feature type="domain" description="Zinc knuckle CX2CX4HX4C" evidence="1">
    <location>
        <begin position="73"/>
        <end position="97"/>
    </location>
</feature>
<evidence type="ECO:0000259" key="1">
    <source>
        <dbReference type="Pfam" id="PF14392"/>
    </source>
</evidence>
<accession>A0A6L2JYB7</accession>
<dbReference type="AlphaFoldDB" id="A0A6L2JYB7"/>
<dbReference type="Pfam" id="PF14392">
    <property type="entry name" value="zf-CCHC_4"/>
    <property type="match status" value="1"/>
</dbReference>
<protein>
    <submittedName>
        <fullName evidence="2">Reverse transcriptase</fullName>
    </submittedName>
</protein>
<keyword evidence="2" id="KW-0548">Nucleotidyltransferase</keyword>
<organism evidence="2">
    <name type="scientific">Tanacetum cinerariifolium</name>
    <name type="common">Dalmatian daisy</name>
    <name type="synonym">Chrysanthemum cinerariifolium</name>
    <dbReference type="NCBI Taxonomy" id="118510"/>
    <lineage>
        <taxon>Eukaryota</taxon>
        <taxon>Viridiplantae</taxon>
        <taxon>Streptophyta</taxon>
        <taxon>Embryophyta</taxon>
        <taxon>Tracheophyta</taxon>
        <taxon>Spermatophyta</taxon>
        <taxon>Magnoliopsida</taxon>
        <taxon>eudicotyledons</taxon>
        <taxon>Gunneridae</taxon>
        <taxon>Pentapetalae</taxon>
        <taxon>asterids</taxon>
        <taxon>campanulids</taxon>
        <taxon>Asterales</taxon>
        <taxon>Asteraceae</taxon>
        <taxon>Asteroideae</taxon>
        <taxon>Anthemideae</taxon>
        <taxon>Anthemidinae</taxon>
        <taxon>Tanacetum</taxon>
    </lineage>
</organism>
<dbReference type="InterPro" id="IPR025836">
    <property type="entry name" value="Zn_knuckle_CX2CX4HX4C"/>
</dbReference>
<proteinExistence type="predicted"/>